<dbReference type="Proteomes" id="UP000054549">
    <property type="component" value="Unassembled WGS sequence"/>
</dbReference>
<sequence>MGPEKVLRQFRTVPANCKASDFHGAYNKLLNYYFPPNTDFTVVPQYLKATSRDSADFIVCFEIRLENKPVLIVELKDPATIQHISTRAEADDQIRRRIIDLAEHCPLDTLHAVSALGTRLCFYSLDVKNRAARIDPPRIDRDPDMVNDYSPAERWNRDVLEASGEDKLLAVINEITAGCAQLN</sequence>
<dbReference type="EMBL" id="KN819051">
    <property type="protein sequence ID" value="KIL53994.1"/>
    <property type="molecule type" value="Genomic_DNA"/>
</dbReference>
<name>A0A0C2SJC0_AMAMK</name>
<protein>
    <submittedName>
        <fullName evidence="1">Uncharacterized protein</fullName>
    </submittedName>
</protein>
<dbReference type="OrthoDB" id="5362978at2759"/>
<gene>
    <name evidence="1" type="ORF">M378DRAFT_114141</name>
</gene>
<proteinExistence type="predicted"/>
<dbReference type="AlphaFoldDB" id="A0A0C2SJC0"/>
<dbReference type="HOGENOM" id="CLU_085786_3_0_1"/>
<dbReference type="STRING" id="946122.A0A0C2SJC0"/>
<keyword evidence="2" id="KW-1185">Reference proteome</keyword>
<accession>A0A0C2SJC0</accession>
<organism evidence="1 2">
    <name type="scientific">Amanita muscaria (strain Koide BX008)</name>
    <dbReference type="NCBI Taxonomy" id="946122"/>
    <lineage>
        <taxon>Eukaryota</taxon>
        <taxon>Fungi</taxon>
        <taxon>Dikarya</taxon>
        <taxon>Basidiomycota</taxon>
        <taxon>Agaricomycotina</taxon>
        <taxon>Agaricomycetes</taxon>
        <taxon>Agaricomycetidae</taxon>
        <taxon>Agaricales</taxon>
        <taxon>Pluteineae</taxon>
        <taxon>Amanitaceae</taxon>
        <taxon>Amanita</taxon>
    </lineage>
</organism>
<evidence type="ECO:0000313" key="1">
    <source>
        <dbReference type="EMBL" id="KIL53994.1"/>
    </source>
</evidence>
<reference evidence="1 2" key="1">
    <citation type="submission" date="2014-04" db="EMBL/GenBank/DDBJ databases">
        <title>Evolutionary Origins and Diversification of the Mycorrhizal Mutualists.</title>
        <authorList>
            <consortium name="DOE Joint Genome Institute"/>
            <consortium name="Mycorrhizal Genomics Consortium"/>
            <person name="Kohler A."/>
            <person name="Kuo A."/>
            <person name="Nagy L.G."/>
            <person name="Floudas D."/>
            <person name="Copeland A."/>
            <person name="Barry K.W."/>
            <person name="Cichocki N."/>
            <person name="Veneault-Fourrey C."/>
            <person name="LaButti K."/>
            <person name="Lindquist E.A."/>
            <person name="Lipzen A."/>
            <person name="Lundell T."/>
            <person name="Morin E."/>
            <person name="Murat C."/>
            <person name="Riley R."/>
            <person name="Ohm R."/>
            <person name="Sun H."/>
            <person name="Tunlid A."/>
            <person name="Henrissat B."/>
            <person name="Grigoriev I.V."/>
            <person name="Hibbett D.S."/>
            <person name="Martin F."/>
        </authorList>
    </citation>
    <scope>NUCLEOTIDE SEQUENCE [LARGE SCALE GENOMIC DNA]</scope>
    <source>
        <strain evidence="1 2">Koide BX008</strain>
    </source>
</reference>
<dbReference type="InParanoid" id="A0A0C2SJC0"/>
<evidence type="ECO:0000313" key="2">
    <source>
        <dbReference type="Proteomes" id="UP000054549"/>
    </source>
</evidence>